<keyword evidence="7" id="KW-1185">Reference proteome</keyword>
<dbReference type="InterPro" id="IPR051598">
    <property type="entry name" value="TSUP/Inactive_protease-like"/>
</dbReference>
<feature type="transmembrane region" description="Helical" evidence="5">
    <location>
        <begin position="226"/>
        <end position="244"/>
    </location>
</feature>
<feature type="transmembrane region" description="Helical" evidence="5">
    <location>
        <begin position="96"/>
        <end position="114"/>
    </location>
</feature>
<feature type="transmembrane region" description="Helical" evidence="5">
    <location>
        <begin position="200"/>
        <end position="220"/>
    </location>
</feature>
<dbReference type="STRING" id="420662.Mpe_A0917"/>
<evidence type="ECO:0000313" key="7">
    <source>
        <dbReference type="Proteomes" id="UP000000366"/>
    </source>
</evidence>
<protein>
    <recommendedName>
        <fullName evidence="5">Probable membrane transporter protein</fullName>
    </recommendedName>
</protein>
<dbReference type="KEGG" id="mpt:Mpe_A0917"/>
<accession>A2SE90</accession>
<feature type="transmembrane region" description="Helical" evidence="5">
    <location>
        <begin position="72"/>
        <end position="90"/>
    </location>
</feature>
<evidence type="ECO:0000256" key="4">
    <source>
        <dbReference type="ARBA" id="ARBA00023136"/>
    </source>
</evidence>
<proteinExistence type="inferred from homology"/>
<keyword evidence="5" id="KW-1003">Cell membrane</keyword>
<reference evidence="6 7" key="1">
    <citation type="journal article" date="2007" name="J. Bacteriol.">
        <title>Whole-genome analysis of the methyl tert-butyl ether-degrading beta-proteobacterium Methylibium petroleiphilum PM1.</title>
        <authorList>
            <person name="Kane S.R."/>
            <person name="Chakicherla A.Y."/>
            <person name="Chain P.S.G."/>
            <person name="Schmidt R."/>
            <person name="Shin M.W."/>
            <person name="Legler T.C."/>
            <person name="Scow K.M."/>
            <person name="Larimer F.W."/>
            <person name="Lucas S.M."/>
            <person name="Richardson P.M."/>
            <person name="Hristova K.R."/>
        </authorList>
    </citation>
    <scope>NUCLEOTIDE SEQUENCE [LARGE SCALE GENOMIC DNA]</scope>
    <source>
        <strain evidence="7">ATCC BAA-1232 / LMG 22953 / PM1</strain>
    </source>
</reference>
<dbReference type="Proteomes" id="UP000000366">
    <property type="component" value="Chromosome"/>
</dbReference>
<dbReference type="Pfam" id="PF01925">
    <property type="entry name" value="TauE"/>
    <property type="match status" value="1"/>
</dbReference>
<evidence type="ECO:0000256" key="2">
    <source>
        <dbReference type="ARBA" id="ARBA00022692"/>
    </source>
</evidence>
<dbReference type="GO" id="GO:0005886">
    <property type="term" value="C:plasma membrane"/>
    <property type="evidence" value="ECO:0007669"/>
    <property type="project" value="UniProtKB-SubCell"/>
</dbReference>
<dbReference type="PANTHER" id="PTHR43701:SF5">
    <property type="entry name" value="MEMBRANE TRANSPORTER PROTEIN-RELATED"/>
    <property type="match status" value="1"/>
</dbReference>
<dbReference type="RefSeq" id="WP_011828517.1">
    <property type="nucleotide sequence ID" value="NC_008825.1"/>
</dbReference>
<feature type="transmembrane region" description="Helical" evidence="5">
    <location>
        <begin position="36"/>
        <end position="60"/>
    </location>
</feature>
<name>A2SE90_METPP</name>
<comment type="subcellular location">
    <subcellularLocation>
        <location evidence="5">Cell membrane</location>
        <topology evidence="5">Multi-pass membrane protein</topology>
    </subcellularLocation>
    <subcellularLocation>
        <location evidence="1">Membrane</location>
        <topology evidence="1">Multi-pass membrane protein</topology>
    </subcellularLocation>
</comment>
<evidence type="ECO:0000256" key="3">
    <source>
        <dbReference type="ARBA" id="ARBA00022989"/>
    </source>
</evidence>
<evidence type="ECO:0000256" key="5">
    <source>
        <dbReference type="RuleBase" id="RU363041"/>
    </source>
</evidence>
<organism evidence="6 7">
    <name type="scientific">Methylibium petroleiphilum (strain ATCC BAA-1232 / LMG 22953 / PM1)</name>
    <dbReference type="NCBI Taxonomy" id="420662"/>
    <lineage>
        <taxon>Bacteria</taxon>
        <taxon>Pseudomonadati</taxon>
        <taxon>Pseudomonadota</taxon>
        <taxon>Betaproteobacteria</taxon>
        <taxon>Burkholderiales</taxon>
        <taxon>Sphaerotilaceae</taxon>
        <taxon>Methylibium</taxon>
    </lineage>
</organism>
<dbReference type="AlphaFoldDB" id="A2SE90"/>
<keyword evidence="3 5" id="KW-1133">Transmembrane helix</keyword>
<gene>
    <name evidence="6" type="ordered locus">Mpe_A0917</name>
</gene>
<sequence>MMAGLIAVALVVGVLIGAVGVGGILLIPALNLLAPLPIQASMATALFTFIFTGIVGTWFFQRRGSIDWSVTLPLCVGGALFGAVGAWANALLDAHLLGLVLAVLIVLAGVYTLLGGGARRRTAFEGRPQWRRALLFGIGALTGFGSGLTGVGGPALSVPMMVLSGFAPLTAIGASQVVQILASVSGSVGHLAHGIVDLELAALLTVFEVAGVWIGVHLAHAVDAALLRRAVGALCVAVGAGLLLRAL</sequence>
<feature type="transmembrane region" description="Helical" evidence="5">
    <location>
        <begin position="7"/>
        <end position="30"/>
    </location>
</feature>
<evidence type="ECO:0000313" key="6">
    <source>
        <dbReference type="EMBL" id="ABM93879.1"/>
    </source>
</evidence>
<feature type="transmembrane region" description="Helical" evidence="5">
    <location>
        <begin position="162"/>
        <end position="188"/>
    </location>
</feature>
<keyword evidence="4 5" id="KW-0472">Membrane</keyword>
<comment type="similarity">
    <text evidence="5">Belongs to the 4-toluene sulfonate uptake permease (TSUP) (TC 2.A.102) family.</text>
</comment>
<feature type="transmembrane region" description="Helical" evidence="5">
    <location>
        <begin position="134"/>
        <end position="156"/>
    </location>
</feature>
<dbReference type="HOGENOM" id="CLU_045498_9_0_4"/>
<dbReference type="EMBL" id="CP000555">
    <property type="protein sequence ID" value="ABM93879.1"/>
    <property type="molecule type" value="Genomic_DNA"/>
</dbReference>
<dbReference type="InterPro" id="IPR002781">
    <property type="entry name" value="TM_pro_TauE-like"/>
</dbReference>
<evidence type="ECO:0000256" key="1">
    <source>
        <dbReference type="ARBA" id="ARBA00004141"/>
    </source>
</evidence>
<dbReference type="eggNOG" id="COG0730">
    <property type="taxonomic scope" value="Bacteria"/>
</dbReference>
<dbReference type="PANTHER" id="PTHR43701">
    <property type="entry name" value="MEMBRANE TRANSPORTER PROTEIN MJ0441-RELATED"/>
    <property type="match status" value="1"/>
</dbReference>
<keyword evidence="2 5" id="KW-0812">Transmembrane</keyword>